<dbReference type="InterPro" id="IPR001173">
    <property type="entry name" value="Glyco_trans_2-like"/>
</dbReference>
<dbReference type="EMBL" id="CP037899">
    <property type="protein sequence ID" value="QDQ42859.1"/>
    <property type="molecule type" value="Genomic_DNA"/>
</dbReference>
<reference evidence="2 4" key="1">
    <citation type="submission" date="2014-08" db="EMBL/GenBank/DDBJ databases">
        <title>Methylacidiphilum kamchatkense strain Kam1 draft genome sequence.</title>
        <authorList>
            <person name="Birkeland N.-K."/>
            <person name="Erikstad H.A."/>
        </authorList>
    </citation>
    <scope>NUCLEOTIDE SEQUENCE [LARGE SCALE GENOMIC DNA]</scope>
    <source>
        <strain evidence="2 4">Kam1</strain>
    </source>
</reference>
<dbReference type="Proteomes" id="UP000031594">
    <property type="component" value="Unassembled WGS sequence"/>
</dbReference>
<dbReference type="RefSeq" id="WP_039720484.1">
    <property type="nucleotide sequence ID" value="NZ_CP037899.1"/>
</dbReference>
<evidence type="ECO:0000313" key="2">
    <source>
        <dbReference type="EMBL" id="KIE59186.1"/>
    </source>
</evidence>
<dbReference type="Pfam" id="PF00535">
    <property type="entry name" value="Glycos_transf_2"/>
    <property type="match status" value="1"/>
</dbReference>
<evidence type="ECO:0000313" key="3">
    <source>
        <dbReference type="EMBL" id="QDQ42859.1"/>
    </source>
</evidence>
<evidence type="ECO:0000313" key="5">
    <source>
        <dbReference type="Proteomes" id="UP000315925"/>
    </source>
</evidence>
<protein>
    <submittedName>
        <fullName evidence="3">Glycosyl transferase family 2</fullName>
    </submittedName>
</protein>
<gene>
    <name evidence="2" type="ORF">A946_00135</name>
    <name evidence="3" type="ORF">kam1_1644</name>
</gene>
<dbReference type="SUPFAM" id="SSF53448">
    <property type="entry name" value="Nucleotide-diphospho-sugar transferases"/>
    <property type="match status" value="1"/>
</dbReference>
<dbReference type="Proteomes" id="UP000315925">
    <property type="component" value="Chromosome"/>
</dbReference>
<evidence type="ECO:0000313" key="4">
    <source>
        <dbReference type="Proteomes" id="UP000031594"/>
    </source>
</evidence>
<dbReference type="PANTHER" id="PTHR22916">
    <property type="entry name" value="GLYCOSYLTRANSFERASE"/>
    <property type="match status" value="1"/>
</dbReference>
<organism evidence="3 5">
    <name type="scientific">Methylacidiphilum kamchatkense Kam1</name>
    <dbReference type="NCBI Taxonomy" id="1202785"/>
    <lineage>
        <taxon>Bacteria</taxon>
        <taxon>Pseudomonadati</taxon>
        <taxon>Verrucomicrobiota</taxon>
        <taxon>Methylacidiphilae</taxon>
        <taxon>Methylacidiphilales</taxon>
        <taxon>Methylacidiphilaceae</taxon>
        <taxon>Methylacidiphilum (ex Ratnadevi et al. 2023)</taxon>
    </lineage>
</organism>
<dbReference type="InterPro" id="IPR029044">
    <property type="entry name" value="Nucleotide-diphossugar_trans"/>
</dbReference>
<dbReference type="GO" id="GO:0016758">
    <property type="term" value="F:hexosyltransferase activity"/>
    <property type="evidence" value="ECO:0007669"/>
    <property type="project" value="UniProtKB-ARBA"/>
</dbReference>
<keyword evidence="4" id="KW-1185">Reference proteome</keyword>
<accession>A0A0C1RW75</accession>
<dbReference type="EMBL" id="JQNX01000001">
    <property type="protein sequence ID" value="KIE59186.1"/>
    <property type="molecule type" value="Genomic_DNA"/>
</dbReference>
<keyword evidence="3" id="KW-0808">Transferase</keyword>
<dbReference type="CDD" id="cd00761">
    <property type="entry name" value="Glyco_tranf_GTA_type"/>
    <property type="match status" value="1"/>
</dbReference>
<dbReference type="KEGG" id="mkc:kam1_1644"/>
<dbReference type="OrthoDB" id="9813495at2"/>
<proteinExistence type="predicted"/>
<feature type="domain" description="Glycosyltransferase 2-like" evidence="1">
    <location>
        <begin position="9"/>
        <end position="122"/>
    </location>
</feature>
<reference evidence="5" key="3">
    <citation type="submission" date="2019-03" db="EMBL/GenBank/DDBJ databases">
        <title>Complete genome of Methylacidiphilum kamchatkense Kam1.</title>
        <authorList>
            <person name="Kruse T."/>
            <person name="Murarilal Ratnadevi C."/>
            <person name="Erikstad H.-A."/>
            <person name="Birkeland N.-K."/>
        </authorList>
    </citation>
    <scope>NUCLEOTIDE SEQUENCE [LARGE SCALE GENOMIC DNA]</scope>
    <source>
        <strain evidence="5">kam1</strain>
    </source>
</reference>
<dbReference type="PANTHER" id="PTHR22916:SF3">
    <property type="entry name" value="UDP-GLCNAC:BETAGAL BETA-1,3-N-ACETYLGLUCOSAMINYLTRANSFERASE-LIKE PROTEIN 1"/>
    <property type="match status" value="1"/>
</dbReference>
<name>A0A0C1RW75_9BACT</name>
<evidence type="ECO:0000259" key="1">
    <source>
        <dbReference type="Pfam" id="PF00535"/>
    </source>
</evidence>
<dbReference type="STRING" id="1202785.A946_00135"/>
<dbReference type="Gene3D" id="3.90.550.10">
    <property type="entry name" value="Spore Coat Polysaccharide Biosynthesis Protein SpsA, Chain A"/>
    <property type="match status" value="1"/>
</dbReference>
<sequence>MRNSYKVGIIVGTYNSEKYIIPLLLFFQQLTFNHHIEKIVFVDSAPTDKTVDLLKEYKKDSHNSHDINILRLNANKCYAYCLNQGIDAFGQDLPNYLLFSNADVIYPPHYLDDLFEELKGYESCNIGIVGSSVLVPIDKEK</sequence>
<reference evidence="3" key="2">
    <citation type="journal article" date="2019" name="BMC Genomics">
        <title>Complete genome sequence analysis of the thermoacidophilic verrucomicrobial methanotroph 'Candidatus Methylacidiphilum kamchatkense' strain Kam1 and comparison with its closest relatives.</title>
        <authorList>
            <person name="Kruse T."/>
            <person name="Ratnadevi C.M."/>
            <person name="Erikstad H.A."/>
            <person name="Birkeland N.K."/>
        </authorList>
    </citation>
    <scope>NUCLEOTIDE SEQUENCE</scope>
    <source>
        <strain evidence="3">Kam1</strain>
    </source>
</reference>
<dbReference type="AlphaFoldDB" id="A0A0C1RW75"/>